<dbReference type="EMBL" id="BMAW01062415">
    <property type="protein sequence ID" value="GFT35755.1"/>
    <property type="molecule type" value="Genomic_DNA"/>
</dbReference>
<sequence length="60" mass="6430">ALEAGVSSVSSKNDSVYLFVSLTINKNMSSSKNWLKYSKGSPESPRHTLMPGFPVNGNLG</sequence>
<organism evidence="2 3">
    <name type="scientific">Nephila pilipes</name>
    <name type="common">Giant wood spider</name>
    <name type="synonym">Nephila maculata</name>
    <dbReference type="NCBI Taxonomy" id="299642"/>
    <lineage>
        <taxon>Eukaryota</taxon>
        <taxon>Metazoa</taxon>
        <taxon>Ecdysozoa</taxon>
        <taxon>Arthropoda</taxon>
        <taxon>Chelicerata</taxon>
        <taxon>Arachnida</taxon>
        <taxon>Araneae</taxon>
        <taxon>Araneomorphae</taxon>
        <taxon>Entelegynae</taxon>
        <taxon>Araneoidea</taxon>
        <taxon>Nephilidae</taxon>
        <taxon>Nephila</taxon>
    </lineage>
</organism>
<dbReference type="AlphaFoldDB" id="A0A8X6TQF7"/>
<evidence type="ECO:0000313" key="2">
    <source>
        <dbReference type="EMBL" id="GFT35755.1"/>
    </source>
</evidence>
<gene>
    <name evidence="2" type="ORF">NPIL_538461</name>
</gene>
<feature type="non-terminal residue" evidence="2">
    <location>
        <position position="1"/>
    </location>
</feature>
<protein>
    <submittedName>
        <fullName evidence="2">Uncharacterized protein</fullName>
    </submittedName>
</protein>
<dbReference type="Proteomes" id="UP000887013">
    <property type="component" value="Unassembled WGS sequence"/>
</dbReference>
<comment type="caution">
    <text evidence="2">The sequence shown here is derived from an EMBL/GenBank/DDBJ whole genome shotgun (WGS) entry which is preliminary data.</text>
</comment>
<evidence type="ECO:0000313" key="3">
    <source>
        <dbReference type="Proteomes" id="UP000887013"/>
    </source>
</evidence>
<reference evidence="2" key="1">
    <citation type="submission" date="2020-08" db="EMBL/GenBank/DDBJ databases">
        <title>Multicomponent nature underlies the extraordinary mechanical properties of spider dragline silk.</title>
        <authorList>
            <person name="Kono N."/>
            <person name="Nakamura H."/>
            <person name="Mori M."/>
            <person name="Yoshida Y."/>
            <person name="Ohtoshi R."/>
            <person name="Malay A.D."/>
            <person name="Moran D.A.P."/>
            <person name="Tomita M."/>
            <person name="Numata K."/>
            <person name="Arakawa K."/>
        </authorList>
    </citation>
    <scope>NUCLEOTIDE SEQUENCE</scope>
</reference>
<name>A0A8X6TQF7_NEPPI</name>
<accession>A0A8X6TQF7</accession>
<keyword evidence="3" id="KW-1185">Reference proteome</keyword>
<evidence type="ECO:0000256" key="1">
    <source>
        <dbReference type="SAM" id="MobiDB-lite"/>
    </source>
</evidence>
<feature type="region of interest" description="Disordered" evidence="1">
    <location>
        <begin position="37"/>
        <end position="60"/>
    </location>
</feature>
<proteinExistence type="predicted"/>